<comment type="caution">
    <text evidence="3">The sequence shown here is derived from an EMBL/GenBank/DDBJ whole genome shotgun (WGS) entry which is preliminary data.</text>
</comment>
<dbReference type="Gene3D" id="3.90.1580.10">
    <property type="entry name" value="paralog of FGE (formylglycine-generating enzyme)"/>
    <property type="match status" value="1"/>
</dbReference>
<dbReference type="InterPro" id="IPR042095">
    <property type="entry name" value="SUMF_sf"/>
</dbReference>
<dbReference type="RefSeq" id="WP_135200493.1">
    <property type="nucleotide sequence ID" value="NZ_SPVG01000046.1"/>
</dbReference>
<proteinExistence type="predicted"/>
<reference evidence="3 4" key="1">
    <citation type="submission" date="2019-03" db="EMBL/GenBank/DDBJ databases">
        <title>Draft Genome Sequence of Duganella callidus sp. nov., a Novel Duganella Species Isolated from Cultivated Soil.</title>
        <authorList>
            <person name="Raths R."/>
            <person name="Peta V."/>
            <person name="Bucking H."/>
        </authorList>
    </citation>
    <scope>NUCLEOTIDE SEQUENCE [LARGE SCALE GENOMIC DNA]</scope>
    <source>
        <strain evidence="3 4">DN04</strain>
    </source>
</reference>
<feature type="region of interest" description="Disordered" evidence="1">
    <location>
        <begin position="73"/>
        <end position="97"/>
    </location>
</feature>
<dbReference type="InterPro" id="IPR016187">
    <property type="entry name" value="CTDL_fold"/>
</dbReference>
<dbReference type="Proteomes" id="UP000297729">
    <property type="component" value="Unassembled WGS sequence"/>
</dbReference>
<evidence type="ECO:0000313" key="3">
    <source>
        <dbReference type="EMBL" id="TFW28834.1"/>
    </source>
</evidence>
<dbReference type="OrthoDB" id="9768004at2"/>
<evidence type="ECO:0000313" key="4">
    <source>
        <dbReference type="Proteomes" id="UP000297729"/>
    </source>
</evidence>
<protein>
    <recommendedName>
        <fullName evidence="2">Sulfatase-modifying factor enzyme-like domain-containing protein</fullName>
    </recommendedName>
</protein>
<keyword evidence="4" id="KW-1185">Reference proteome</keyword>
<name>A0A4Y9SUC5_9BURK</name>
<dbReference type="SUPFAM" id="SSF56436">
    <property type="entry name" value="C-type lectin-like"/>
    <property type="match status" value="1"/>
</dbReference>
<evidence type="ECO:0000259" key="2">
    <source>
        <dbReference type="Pfam" id="PF03781"/>
    </source>
</evidence>
<sequence length="113" mass="12403">MIDVGSYPPNPAGIYDLRAGIREWVNDWYDAKYYSTSPQQQPKGPKTGNLHVLRGYFGSDTSAMSIKRWVRDDGAPHGVRSPSGESHGHGGEEVFPAKYSGPADATFCCVLNR</sequence>
<evidence type="ECO:0000256" key="1">
    <source>
        <dbReference type="SAM" id="MobiDB-lite"/>
    </source>
</evidence>
<organism evidence="3 4">
    <name type="scientific">Duganella callida</name>
    <dbReference type="NCBI Taxonomy" id="2561932"/>
    <lineage>
        <taxon>Bacteria</taxon>
        <taxon>Pseudomonadati</taxon>
        <taxon>Pseudomonadota</taxon>
        <taxon>Betaproteobacteria</taxon>
        <taxon>Burkholderiales</taxon>
        <taxon>Oxalobacteraceae</taxon>
        <taxon>Telluria group</taxon>
        <taxon>Duganella</taxon>
    </lineage>
</organism>
<dbReference type="EMBL" id="SPVG01000046">
    <property type="protein sequence ID" value="TFW28834.1"/>
    <property type="molecule type" value="Genomic_DNA"/>
</dbReference>
<dbReference type="InterPro" id="IPR005532">
    <property type="entry name" value="SUMF_dom"/>
</dbReference>
<accession>A0A4Y9SUC5</accession>
<dbReference type="Pfam" id="PF03781">
    <property type="entry name" value="FGE-sulfatase"/>
    <property type="match status" value="1"/>
</dbReference>
<gene>
    <name evidence="3" type="ORF">E4L98_05055</name>
</gene>
<dbReference type="AlphaFoldDB" id="A0A4Y9SUC5"/>
<feature type="domain" description="Sulfatase-modifying factor enzyme-like" evidence="2">
    <location>
        <begin position="3"/>
        <end position="56"/>
    </location>
</feature>